<dbReference type="PANTHER" id="PTHR34595:SF7">
    <property type="entry name" value="SLL1039 PROTEIN"/>
    <property type="match status" value="1"/>
</dbReference>
<evidence type="ECO:0000259" key="1">
    <source>
        <dbReference type="Pfam" id="PF04168"/>
    </source>
</evidence>
<organism evidence="2 3">
    <name type="scientific">Kouleothrix aurantiaca</name>
    <dbReference type="NCBI Taxonomy" id="186479"/>
    <lineage>
        <taxon>Bacteria</taxon>
        <taxon>Bacillati</taxon>
        <taxon>Chloroflexota</taxon>
        <taxon>Chloroflexia</taxon>
        <taxon>Chloroflexales</taxon>
        <taxon>Roseiflexineae</taxon>
        <taxon>Roseiflexaceae</taxon>
        <taxon>Kouleothrix</taxon>
    </lineage>
</organism>
<evidence type="ECO:0000313" key="3">
    <source>
        <dbReference type="Proteomes" id="UP000050509"/>
    </source>
</evidence>
<gene>
    <name evidence="2" type="ORF">SE17_23640</name>
</gene>
<reference evidence="2 3" key="1">
    <citation type="submission" date="2015-09" db="EMBL/GenBank/DDBJ databases">
        <title>Draft genome sequence of Kouleothrix aurantiaca JCM 19913.</title>
        <authorList>
            <person name="Hemp J."/>
        </authorList>
    </citation>
    <scope>NUCLEOTIDE SEQUENCE [LARGE SCALE GENOMIC DNA]</scope>
    <source>
        <strain evidence="2 3">COM-B</strain>
    </source>
</reference>
<dbReference type="Pfam" id="PF04168">
    <property type="entry name" value="Alpha-E"/>
    <property type="match status" value="1"/>
</dbReference>
<proteinExistence type="predicted"/>
<dbReference type="EMBL" id="LJCR01001114">
    <property type="protein sequence ID" value="KPV51014.1"/>
    <property type="molecule type" value="Genomic_DNA"/>
</dbReference>
<dbReference type="Proteomes" id="UP000050509">
    <property type="component" value="Unassembled WGS sequence"/>
</dbReference>
<feature type="domain" description="DUF403" evidence="1">
    <location>
        <begin position="1"/>
        <end position="310"/>
    </location>
</feature>
<sequence>MLSRVAESLFWMSRYLERAEDVARIIAVNFQASLDAPSASQELAWEPLIAITGDRDLFTAAFDRYDAASVTAFLTIHPDNPNAIRSCIGHARENARAVREQISREMWEQLNRLYHTIATTDIQTIIRNPYDFFSEVRNGSHLFQGVTDATMAHSEGWEFIHAGKFLERADQTARILDVKYGALAGSTSGEGAPLASLQWIALLKSCSAFEPYRRAHSQLQAWRVVDFLLLDRSFPRSVGFCLDQTRDALAQISDSPIDRPSNTAERLLGRLCADLTYLDIREALSDLHMFLDTMQHRLGTIGDAIAQTYFVGNVLPPTGTPLSRYVQAQQQQQQ</sequence>
<accession>A0A0P9DDV3</accession>
<keyword evidence="3" id="KW-1185">Reference proteome</keyword>
<evidence type="ECO:0000313" key="2">
    <source>
        <dbReference type="EMBL" id="KPV51014.1"/>
    </source>
</evidence>
<dbReference type="PANTHER" id="PTHR34595">
    <property type="entry name" value="BLR5612 PROTEIN"/>
    <property type="match status" value="1"/>
</dbReference>
<dbReference type="AlphaFoldDB" id="A0A0P9DDV3"/>
<dbReference type="InterPro" id="IPR051680">
    <property type="entry name" value="ATP-dep_Glu-Cys_Ligase-2"/>
</dbReference>
<comment type="caution">
    <text evidence="2">The sequence shown here is derived from an EMBL/GenBank/DDBJ whole genome shotgun (WGS) entry which is preliminary data.</text>
</comment>
<name>A0A0P9DDV3_9CHLR</name>
<protein>
    <recommendedName>
        <fullName evidence="1">DUF403 domain-containing protein</fullName>
    </recommendedName>
</protein>
<dbReference type="InterPro" id="IPR007296">
    <property type="entry name" value="DUF403"/>
</dbReference>
<dbReference type="PATRIC" id="fig|186479.3.peg.519"/>